<evidence type="ECO:0000256" key="6">
    <source>
        <dbReference type="ARBA" id="ARBA00023187"/>
    </source>
</evidence>
<feature type="domain" description="AAR2 C-terminal" evidence="10">
    <location>
        <begin position="202"/>
        <end position="357"/>
    </location>
</feature>
<dbReference type="GeneID" id="106177302"/>
<evidence type="ECO:0000256" key="9">
    <source>
        <dbReference type="SAM" id="MobiDB-lite"/>
    </source>
</evidence>
<evidence type="ECO:0000256" key="8">
    <source>
        <dbReference type="ARBA" id="ARBA00047009"/>
    </source>
</evidence>
<evidence type="ECO:0000259" key="10">
    <source>
        <dbReference type="Pfam" id="PF05282"/>
    </source>
</evidence>
<organism evidence="12 13">
    <name type="scientific">Lingula anatina</name>
    <name type="common">Brachiopod</name>
    <name type="synonym">Lingula unguis</name>
    <dbReference type="NCBI Taxonomy" id="7574"/>
    <lineage>
        <taxon>Eukaryota</taxon>
        <taxon>Metazoa</taxon>
        <taxon>Spiralia</taxon>
        <taxon>Lophotrochozoa</taxon>
        <taxon>Brachiopoda</taxon>
        <taxon>Linguliformea</taxon>
        <taxon>Lingulata</taxon>
        <taxon>Lingulida</taxon>
        <taxon>Linguloidea</taxon>
        <taxon>Lingulidae</taxon>
        <taxon>Lingula</taxon>
    </lineage>
</organism>
<dbReference type="Pfam" id="PF20981">
    <property type="entry name" value="AAR2_1st"/>
    <property type="match status" value="1"/>
</dbReference>
<evidence type="ECO:0000313" key="13">
    <source>
        <dbReference type="RefSeq" id="XP_013415495.2"/>
    </source>
</evidence>
<keyword evidence="4" id="KW-0507">mRNA processing</keyword>
<keyword evidence="12" id="KW-1185">Reference proteome</keyword>
<name>A0A1S3JYJ5_LINAN</name>
<dbReference type="InParanoid" id="A0A1S3JYJ5"/>
<dbReference type="InterPro" id="IPR038514">
    <property type="entry name" value="AAR2_C_sf"/>
</dbReference>
<reference evidence="13" key="1">
    <citation type="submission" date="2025-08" db="UniProtKB">
        <authorList>
            <consortium name="RefSeq"/>
        </authorList>
    </citation>
    <scope>IDENTIFICATION</scope>
    <source>
        <tissue evidence="13">Gonads</tissue>
    </source>
</reference>
<evidence type="ECO:0000256" key="5">
    <source>
        <dbReference type="ARBA" id="ARBA00022728"/>
    </source>
</evidence>
<dbReference type="InterPro" id="IPR007946">
    <property type="entry name" value="AAR2"/>
</dbReference>
<dbReference type="CDD" id="cd13778">
    <property type="entry name" value="Aar2_C"/>
    <property type="match status" value="1"/>
</dbReference>
<dbReference type="CDD" id="cd13777">
    <property type="entry name" value="Aar2_N"/>
    <property type="match status" value="1"/>
</dbReference>
<dbReference type="PANTHER" id="PTHR12689:SF4">
    <property type="entry name" value="PROTEIN AAR2 HOMOLOG"/>
    <property type="match status" value="1"/>
</dbReference>
<feature type="region of interest" description="Disordered" evidence="9">
    <location>
        <begin position="156"/>
        <end position="187"/>
    </location>
</feature>
<evidence type="ECO:0000313" key="12">
    <source>
        <dbReference type="Proteomes" id="UP000085678"/>
    </source>
</evidence>
<gene>
    <name evidence="13" type="primary">LOC106177302</name>
</gene>
<comment type="similarity">
    <text evidence="2">Belongs to the AAR2 family.</text>
</comment>
<dbReference type="Gene3D" id="2.60.34.20">
    <property type="match status" value="1"/>
</dbReference>
<dbReference type="InterPro" id="IPR033648">
    <property type="entry name" value="AAR2_C"/>
</dbReference>
<dbReference type="OrthoDB" id="201752at2759"/>
<comment type="function">
    <text evidence="1">Component of the U5 snRNP complex that is required for spliceosome assembly and for pre-mRNA splicing.</text>
</comment>
<dbReference type="AlphaFoldDB" id="A0A1S3JYJ5"/>
<dbReference type="Pfam" id="PF05282">
    <property type="entry name" value="AAR2"/>
    <property type="match status" value="1"/>
</dbReference>
<dbReference type="FunCoup" id="A0A1S3JYJ5">
    <property type="interactions" value="2001"/>
</dbReference>
<sequence>MDQEQAQVLFREGAMLVFLDVPQGTEFGIDCQSWRVGPKFKGVKMIPPGVHFVYFSACSKEGEVSPRTGFFYHFKKREVLIKKWDKVTEDMKTTEVTKEEQDRVESNRKELDQYLGAYPYDSYKKWVSLSNHITESLASRLQPQSGKITAVTQLVSEGSTTQSRRERADREMETAPSGTRQDKEVESRLPELTVEPGSRINFSAIPKQKYPEGATPAQVTQYSMDSSHVLKVILDTHYSDNPMGLLGELQFAFICFLIGQNYDGFEQWKKLVHVLCTSDEALALHPNLFGGLIRVLYFQVGEIPEDFFVDIVSSNNFLTATLQIFFSNLEGTDPGSDLRKRGLKFREHLTKKFKWDFMSEPDDEAPVIVE</sequence>
<dbReference type="RefSeq" id="XP_013415495.2">
    <property type="nucleotide sequence ID" value="XM_013560041.2"/>
</dbReference>
<dbReference type="STRING" id="7574.A0A1S3JYJ5"/>
<dbReference type="OMA" id="VWQSGGL"/>
<proteinExistence type="inferred from homology"/>
<feature type="domain" description="AAR2 N-terminal" evidence="11">
    <location>
        <begin position="12"/>
        <end position="143"/>
    </location>
</feature>
<evidence type="ECO:0000256" key="7">
    <source>
        <dbReference type="ARBA" id="ARBA00030625"/>
    </source>
</evidence>
<dbReference type="InterPro" id="IPR033647">
    <property type="entry name" value="Aar2_N"/>
</dbReference>
<feature type="compositionally biased region" description="Basic and acidic residues" evidence="9">
    <location>
        <begin position="163"/>
        <end position="173"/>
    </location>
</feature>
<keyword evidence="5" id="KW-0747">Spliceosome</keyword>
<dbReference type="Proteomes" id="UP000085678">
    <property type="component" value="Unplaced"/>
</dbReference>
<dbReference type="FunFam" id="2.60.34.20:FF:000001">
    <property type="entry name" value="protein AAR2 homolog"/>
    <property type="match status" value="1"/>
</dbReference>
<evidence type="ECO:0000256" key="3">
    <source>
        <dbReference type="ARBA" id="ARBA00016372"/>
    </source>
</evidence>
<dbReference type="GO" id="GO:0005681">
    <property type="term" value="C:spliceosomal complex"/>
    <property type="evidence" value="ECO:0007669"/>
    <property type="project" value="UniProtKB-KW"/>
</dbReference>
<evidence type="ECO:0000256" key="4">
    <source>
        <dbReference type="ARBA" id="ARBA00022664"/>
    </source>
</evidence>
<keyword evidence="6" id="KW-0508">mRNA splicing</keyword>
<evidence type="ECO:0000259" key="11">
    <source>
        <dbReference type="Pfam" id="PF20981"/>
    </source>
</evidence>
<evidence type="ECO:0000256" key="2">
    <source>
        <dbReference type="ARBA" id="ARBA00006281"/>
    </source>
</evidence>
<dbReference type="PANTHER" id="PTHR12689">
    <property type="entry name" value="A1 CISTRON SPLICING FACTOR AAR2-RELATED"/>
    <property type="match status" value="1"/>
</dbReference>
<dbReference type="KEGG" id="lak:106177302"/>
<dbReference type="InterPro" id="IPR038516">
    <property type="entry name" value="AAR2_N_sf"/>
</dbReference>
<comment type="subunit">
    <text evidence="8">Interacts with PRPF8 (via RNase H homology domain). Component of a U5 snRNP complex that contains PRPF8.</text>
</comment>
<evidence type="ECO:0000256" key="1">
    <source>
        <dbReference type="ARBA" id="ARBA00003708"/>
    </source>
</evidence>
<dbReference type="FunFam" id="1.25.40.550:FF:000001">
    <property type="entry name" value="AAR2 splicing factor homolog"/>
    <property type="match status" value="1"/>
</dbReference>
<protein>
    <recommendedName>
        <fullName evidence="3">Protein AAR2 homolog</fullName>
    </recommendedName>
    <alternativeName>
        <fullName evidence="7">AAR2 splicing factor homolog</fullName>
    </alternativeName>
</protein>
<dbReference type="GO" id="GO:0000244">
    <property type="term" value="P:spliceosomal tri-snRNP complex assembly"/>
    <property type="evidence" value="ECO:0007669"/>
    <property type="project" value="TreeGrafter"/>
</dbReference>
<accession>A0A1S3JYJ5</accession>
<dbReference type="Gene3D" id="1.25.40.550">
    <property type="entry name" value="Aar2, C-terminal domain-like"/>
    <property type="match status" value="1"/>
</dbReference>